<dbReference type="Proteomes" id="UP001528411">
    <property type="component" value="Unassembled WGS sequence"/>
</dbReference>
<feature type="domain" description="NodB homology" evidence="4">
    <location>
        <begin position="84"/>
        <end position="344"/>
    </location>
</feature>
<comment type="subcellular location">
    <subcellularLocation>
        <location evidence="1">Secreted</location>
    </subcellularLocation>
</comment>
<evidence type="ECO:0000256" key="2">
    <source>
        <dbReference type="ARBA" id="ARBA00022729"/>
    </source>
</evidence>
<dbReference type="InterPro" id="IPR002509">
    <property type="entry name" value="NODB_dom"/>
</dbReference>
<accession>A0ABT5FE03</accession>
<sequence>MNHLLSTILTVLLAIFVFAVSSTSAQAATVVIYHHVSENTPASTSLSPEDFIKHLTLFEELELEVVPLSKLVNAIQDKQDVPSNWVAITFDDGFTSVYDNAMPELQKRKYPFTVFVNPDKVGPSKLYMDWQQLREITKAGGEIANHTLAHENLVQTGLTLNEIKANLAAAEKAITENTGQAHNMVAYPFGEYNDIVKTALKELGMVGFAQHSGAIDKYSDLQALTRFPAAGIYANPNTLKNKVLSLPFSVKSYSPTDTTPINNPPKFVVELAKKDFYQSQLACFVSGFSDPVKPTWIDDLTFEITATDVIGLGRVKYNCTAPSISHAGKYYWMSKLWINLDGTD</sequence>
<reference evidence="5 6" key="1">
    <citation type="submission" date="2023-01" db="EMBL/GenBank/DDBJ databases">
        <title>Psychrosphaera sp. nov., isolated from marine algae.</title>
        <authorList>
            <person name="Bayburt H."/>
            <person name="Choi B.J."/>
            <person name="Kim J.M."/>
            <person name="Choi D.G."/>
            <person name="Jeon C.O."/>
        </authorList>
    </citation>
    <scope>NUCLEOTIDE SEQUENCE [LARGE SCALE GENOMIC DNA]</scope>
    <source>
        <strain evidence="5 6">G1-22</strain>
    </source>
</reference>
<comment type="caution">
    <text evidence="5">The sequence shown here is derived from an EMBL/GenBank/DDBJ whole genome shotgun (WGS) entry which is preliminary data.</text>
</comment>
<dbReference type="EMBL" id="JAQOMS010000002">
    <property type="protein sequence ID" value="MDC2889773.1"/>
    <property type="molecule type" value="Genomic_DNA"/>
</dbReference>
<dbReference type="InterPro" id="IPR011330">
    <property type="entry name" value="Glyco_hydro/deAcase_b/a-brl"/>
</dbReference>
<dbReference type="Pfam" id="PF01522">
    <property type="entry name" value="Polysacc_deac_1"/>
    <property type="match status" value="1"/>
</dbReference>
<dbReference type="CDD" id="cd10973">
    <property type="entry name" value="CE4_DAC_u4_5s"/>
    <property type="match status" value="1"/>
</dbReference>
<evidence type="ECO:0000313" key="5">
    <source>
        <dbReference type="EMBL" id="MDC2889773.1"/>
    </source>
</evidence>
<dbReference type="PROSITE" id="PS51677">
    <property type="entry name" value="NODB"/>
    <property type="match status" value="1"/>
</dbReference>
<organism evidence="5 6">
    <name type="scientific">Psychrosphaera algicola</name>
    <dbReference type="NCBI Taxonomy" id="3023714"/>
    <lineage>
        <taxon>Bacteria</taxon>
        <taxon>Pseudomonadati</taxon>
        <taxon>Pseudomonadota</taxon>
        <taxon>Gammaproteobacteria</taxon>
        <taxon>Alteromonadales</taxon>
        <taxon>Pseudoalteromonadaceae</taxon>
        <taxon>Psychrosphaera</taxon>
    </lineage>
</organism>
<evidence type="ECO:0000256" key="3">
    <source>
        <dbReference type="SAM" id="SignalP"/>
    </source>
</evidence>
<dbReference type="InterPro" id="IPR051398">
    <property type="entry name" value="Polysacch_Deacetylase"/>
</dbReference>
<evidence type="ECO:0000259" key="4">
    <source>
        <dbReference type="PROSITE" id="PS51677"/>
    </source>
</evidence>
<dbReference type="RefSeq" id="WP_272181141.1">
    <property type="nucleotide sequence ID" value="NZ_JAQOMS010000002.1"/>
</dbReference>
<keyword evidence="6" id="KW-1185">Reference proteome</keyword>
<name>A0ABT5FE03_9GAMM</name>
<evidence type="ECO:0000313" key="6">
    <source>
        <dbReference type="Proteomes" id="UP001528411"/>
    </source>
</evidence>
<dbReference type="PANTHER" id="PTHR34216">
    <property type="match status" value="1"/>
</dbReference>
<proteinExistence type="predicted"/>
<dbReference type="PANTHER" id="PTHR34216:SF3">
    <property type="entry name" value="POLY-BETA-1,6-N-ACETYL-D-GLUCOSAMINE N-DEACETYLASE"/>
    <property type="match status" value="1"/>
</dbReference>
<keyword evidence="2 3" id="KW-0732">Signal</keyword>
<dbReference type="Gene3D" id="3.20.20.370">
    <property type="entry name" value="Glycoside hydrolase/deacetylase"/>
    <property type="match status" value="1"/>
</dbReference>
<gene>
    <name evidence="5" type="ORF">PN838_14535</name>
</gene>
<evidence type="ECO:0000256" key="1">
    <source>
        <dbReference type="ARBA" id="ARBA00004613"/>
    </source>
</evidence>
<feature type="chain" id="PRO_5047057876" evidence="3">
    <location>
        <begin position="28"/>
        <end position="344"/>
    </location>
</feature>
<feature type="signal peptide" evidence="3">
    <location>
        <begin position="1"/>
        <end position="27"/>
    </location>
</feature>
<protein>
    <submittedName>
        <fullName evidence="5">Polysaccharide deacetylase family protein</fullName>
    </submittedName>
</protein>
<dbReference type="SUPFAM" id="SSF88713">
    <property type="entry name" value="Glycoside hydrolase/deacetylase"/>
    <property type="match status" value="1"/>
</dbReference>